<dbReference type="InterPro" id="IPR005260">
    <property type="entry name" value="Asp_kin_monofn"/>
</dbReference>
<comment type="pathway">
    <text evidence="9">Amino-acid biosynthesis; L-threonine biosynthesis; L-threonine from L-aspartate: step 1/5.</text>
</comment>
<evidence type="ECO:0000256" key="8">
    <source>
        <dbReference type="RuleBase" id="RU003448"/>
    </source>
</evidence>
<dbReference type="Proteomes" id="UP001501221">
    <property type="component" value="Unassembled WGS sequence"/>
</dbReference>
<gene>
    <name evidence="11" type="ORF">GCM10009123_10110</name>
</gene>
<dbReference type="PANTHER" id="PTHR21499:SF59">
    <property type="entry name" value="ASPARTOKINASE"/>
    <property type="match status" value="1"/>
</dbReference>
<protein>
    <recommendedName>
        <fullName evidence="8">Aspartokinase</fullName>
        <ecNumber evidence="8">2.7.2.4</ecNumber>
    </recommendedName>
</protein>
<dbReference type="Gene3D" id="3.40.1160.10">
    <property type="entry name" value="Acetylglutamate kinase-like"/>
    <property type="match status" value="1"/>
</dbReference>
<dbReference type="InterPro" id="IPR001341">
    <property type="entry name" value="Asp_kinase"/>
</dbReference>
<organism evidence="11 12">
    <name type="scientific">Kangiella japonica</name>
    <dbReference type="NCBI Taxonomy" id="647384"/>
    <lineage>
        <taxon>Bacteria</taxon>
        <taxon>Pseudomonadati</taxon>
        <taxon>Pseudomonadota</taxon>
        <taxon>Gammaproteobacteria</taxon>
        <taxon>Kangiellales</taxon>
        <taxon>Kangiellaceae</taxon>
        <taxon>Kangiella</taxon>
    </lineage>
</organism>
<evidence type="ECO:0000256" key="7">
    <source>
        <dbReference type="ARBA" id="ARBA00047872"/>
    </source>
</evidence>
<dbReference type="InterPro" id="IPR001048">
    <property type="entry name" value="Asp/Glu/Uridylate_kinase"/>
</dbReference>
<dbReference type="PIRSF" id="PIRSF000726">
    <property type="entry name" value="Asp_kin"/>
    <property type="match status" value="1"/>
</dbReference>
<evidence type="ECO:0000313" key="11">
    <source>
        <dbReference type="EMBL" id="GAA0204666.1"/>
    </source>
</evidence>
<evidence type="ECO:0000313" key="12">
    <source>
        <dbReference type="Proteomes" id="UP001501221"/>
    </source>
</evidence>
<evidence type="ECO:0000256" key="3">
    <source>
        <dbReference type="ARBA" id="ARBA00022679"/>
    </source>
</evidence>
<evidence type="ECO:0000256" key="1">
    <source>
        <dbReference type="ARBA" id="ARBA00004766"/>
    </source>
</evidence>
<dbReference type="EC" id="2.7.2.4" evidence="8"/>
<sequence>MTMTKDSQSPSWVVLKFGGSSVSSREDWNNIVGIIRSKLQEGLKVAVVHSAFKNVTNRLEELAQLAASNAHHELLDELKDYHQDMAEQLKLEPSLLAPWLNSLTKSAKDIVEGGELSSALRAKVVAHGELLSSALGAAFLEQQLAEDNKKTKWLDARDLFISEVETHSNINDQYLNAVCHPRPDHELAEQWSQNYDVVLTQGFIASNEAGETVLLGREGSDTSASYLAALLEAKKLEVWTDVAGMFTTDPNKIADAKKLEQVSYAQAFEMAEAGAKVLHPRCLSTVMPYHIPIEIKNTHQPLESGTLINGEEQNSRWVKAIAIKQQVPVMTLLLGRRGQQPKTLQKVFAIFNEMALGCELLASTKESLVIAVETSNSVHDKHILNDLSVKLAEMCRSVLLSHSAIITLVGCPSSQALWHLLQIDAELPEQWLLLSQTSSDQHLSFLVSDDEALDIVKLLHNHLIQ</sequence>
<keyword evidence="4" id="KW-0547">Nucleotide-binding</keyword>
<dbReference type="PANTHER" id="PTHR21499">
    <property type="entry name" value="ASPARTATE KINASE"/>
    <property type="match status" value="1"/>
</dbReference>
<dbReference type="Gene3D" id="3.30.70.260">
    <property type="match status" value="2"/>
</dbReference>
<keyword evidence="12" id="KW-1185">Reference proteome</keyword>
<dbReference type="InterPro" id="IPR036393">
    <property type="entry name" value="AceGlu_kinase-like_sf"/>
</dbReference>
<evidence type="ECO:0000256" key="5">
    <source>
        <dbReference type="ARBA" id="ARBA00022777"/>
    </source>
</evidence>
<comment type="pathway">
    <text evidence="1 9">Amino-acid biosynthesis; L-lysine biosynthesis via DAP pathway; (S)-tetrahydrodipicolinate from L-aspartate: step 1/4.</text>
</comment>
<keyword evidence="5 8" id="KW-0418">Kinase</keyword>
<comment type="caution">
    <text evidence="11">The sequence shown here is derived from an EMBL/GenBank/DDBJ whole genome shotgun (WGS) entry which is preliminary data.</text>
</comment>
<dbReference type="SUPFAM" id="SSF53633">
    <property type="entry name" value="Carbamate kinase-like"/>
    <property type="match status" value="1"/>
</dbReference>
<name>A0ABP3CH44_9GAMM</name>
<dbReference type="InterPro" id="IPR018042">
    <property type="entry name" value="Aspartate_kinase_CS"/>
</dbReference>
<evidence type="ECO:0000259" key="10">
    <source>
        <dbReference type="Pfam" id="PF00696"/>
    </source>
</evidence>
<proteinExistence type="inferred from homology"/>
<dbReference type="NCBIfam" id="TIGR00657">
    <property type="entry name" value="asp_kinases"/>
    <property type="match status" value="1"/>
</dbReference>
<dbReference type="Gene3D" id="1.20.120.1320">
    <property type="entry name" value="Aspartokinase, catalytic domain"/>
    <property type="match status" value="1"/>
</dbReference>
<dbReference type="PROSITE" id="PS00324">
    <property type="entry name" value="ASPARTOKINASE"/>
    <property type="match status" value="1"/>
</dbReference>
<dbReference type="EMBL" id="BAAAFM010000003">
    <property type="protein sequence ID" value="GAA0204666.1"/>
    <property type="molecule type" value="Genomic_DNA"/>
</dbReference>
<keyword evidence="3 8" id="KW-0808">Transferase</keyword>
<keyword evidence="9" id="KW-0028">Amino-acid biosynthesis</keyword>
<comment type="pathway">
    <text evidence="9">Amino-acid biosynthesis; L-methionine biosynthesis via de novo pathway; L-homoserine from L-aspartate: step 1/3.</text>
</comment>
<dbReference type="Pfam" id="PF00696">
    <property type="entry name" value="AA_kinase"/>
    <property type="match status" value="1"/>
</dbReference>
<keyword evidence="6" id="KW-0067">ATP-binding</keyword>
<evidence type="ECO:0000256" key="9">
    <source>
        <dbReference type="RuleBase" id="RU004249"/>
    </source>
</evidence>
<dbReference type="InterPro" id="IPR042199">
    <property type="entry name" value="AsparK_Bifunc_asparK/hSer_DH"/>
</dbReference>
<accession>A0ABP3CH44</accession>
<evidence type="ECO:0000256" key="2">
    <source>
        <dbReference type="ARBA" id="ARBA00010122"/>
    </source>
</evidence>
<evidence type="ECO:0000256" key="4">
    <source>
        <dbReference type="ARBA" id="ARBA00022741"/>
    </source>
</evidence>
<comment type="similarity">
    <text evidence="2 8">Belongs to the aspartokinase family.</text>
</comment>
<dbReference type="CDD" id="cd04243">
    <property type="entry name" value="AAK_AK-HSDH-like"/>
    <property type="match status" value="1"/>
</dbReference>
<comment type="catalytic activity">
    <reaction evidence="7 8">
        <text>L-aspartate + ATP = 4-phospho-L-aspartate + ADP</text>
        <dbReference type="Rhea" id="RHEA:23776"/>
        <dbReference type="ChEBI" id="CHEBI:29991"/>
        <dbReference type="ChEBI" id="CHEBI:30616"/>
        <dbReference type="ChEBI" id="CHEBI:57535"/>
        <dbReference type="ChEBI" id="CHEBI:456216"/>
        <dbReference type="EC" id="2.7.2.4"/>
    </reaction>
</comment>
<feature type="domain" description="Aspartate/glutamate/uridylate kinase" evidence="10">
    <location>
        <begin position="12"/>
        <end position="297"/>
    </location>
</feature>
<evidence type="ECO:0000256" key="6">
    <source>
        <dbReference type="ARBA" id="ARBA00022840"/>
    </source>
</evidence>
<reference evidence="12" key="1">
    <citation type="journal article" date="2019" name="Int. J. Syst. Evol. Microbiol.">
        <title>The Global Catalogue of Microorganisms (GCM) 10K type strain sequencing project: providing services to taxonomists for standard genome sequencing and annotation.</title>
        <authorList>
            <consortium name="The Broad Institute Genomics Platform"/>
            <consortium name="The Broad Institute Genome Sequencing Center for Infectious Disease"/>
            <person name="Wu L."/>
            <person name="Ma J."/>
        </authorList>
    </citation>
    <scope>NUCLEOTIDE SEQUENCE [LARGE SCALE GENOMIC DNA]</scope>
    <source>
        <strain evidence="12">JCM 16211</strain>
    </source>
</reference>